<protein>
    <recommendedName>
        <fullName evidence="3">Polysaccharide pyruvyl transferase domain-containing protein</fullName>
    </recommendedName>
</protein>
<dbReference type="RefSeq" id="WP_207396465.1">
    <property type="nucleotide sequence ID" value="NZ_JABRWO010000005.1"/>
</dbReference>
<organism evidence="1 2">
    <name type="scientific">Bremerella alba</name>
    <dbReference type="NCBI Taxonomy" id="980252"/>
    <lineage>
        <taxon>Bacteria</taxon>
        <taxon>Pseudomonadati</taxon>
        <taxon>Planctomycetota</taxon>
        <taxon>Planctomycetia</taxon>
        <taxon>Pirellulales</taxon>
        <taxon>Pirellulaceae</taxon>
        <taxon>Bremerella</taxon>
    </lineage>
</organism>
<reference evidence="1 2" key="1">
    <citation type="submission" date="2020-05" db="EMBL/GenBank/DDBJ databases">
        <title>Bremerella alba sp. nov., a novel planctomycete isolated from the surface of the macroalga Fucus spiralis.</title>
        <authorList>
            <person name="Godinho O."/>
            <person name="Botelho R."/>
            <person name="Albuquerque L."/>
            <person name="Wiegand S."/>
            <person name="Da Costa M.S."/>
            <person name="Lobo-Da-Cunha A."/>
            <person name="Jogler C."/>
            <person name="Lage O.M."/>
        </authorList>
    </citation>
    <scope>NUCLEOTIDE SEQUENCE [LARGE SCALE GENOMIC DNA]</scope>
    <source>
        <strain evidence="1 2">FF15</strain>
    </source>
</reference>
<evidence type="ECO:0008006" key="3">
    <source>
        <dbReference type="Google" id="ProtNLM"/>
    </source>
</evidence>
<dbReference type="AlphaFoldDB" id="A0A7V9A7G6"/>
<sequence length="264" mass="30229">MKVIVHHWQTGLTRANFGEAIVPLLVRHLGYEYLPNIRLHSTLPHKRLLMIGSELNEDFLPRVHPDRSKITVWGYGYSHGTPPKPGTLDVRAVRGHITREALKLPQSTPMCDPGFLLPAAFPKPDLPTSKWPLYAPHWNNRRHGAEKAWQADFFNVEIRRSSDYLQQAIARLITAPFVYTNSLHIVITCLAYAVPFAPCLGPGDKIDKSLKWRDVWSTLEGEEKDVRWCQDVSSAHAWWENIGQHLRPPDPTRLIEVFPRDIGF</sequence>
<dbReference type="Proteomes" id="UP000551616">
    <property type="component" value="Unassembled WGS sequence"/>
</dbReference>
<keyword evidence="2" id="KW-1185">Reference proteome</keyword>
<accession>A0A7V9A7G6</accession>
<evidence type="ECO:0000313" key="2">
    <source>
        <dbReference type="Proteomes" id="UP000551616"/>
    </source>
</evidence>
<proteinExistence type="predicted"/>
<comment type="caution">
    <text evidence="1">The sequence shown here is derived from an EMBL/GenBank/DDBJ whole genome shotgun (WGS) entry which is preliminary data.</text>
</comment>
<name>A0A7V9A7G6_9BACT</name>
<evidence type="ECO:0000313" key="1">
    <source>
        <dbReference type="EMBL" id="MBA2115011.1"/>
    </source>
</evidence>
<dbReference type="EMBL" id="JABRWO010000005">
    <property type="protein sequence ID" value="MBA2115011.1"/>
    <property type="molecule type" value="Genomic_DNA"/>
</dbReference>
<gene>
    <name evidence="1" type="ORF">HOV93_21830</name>
</gene>